<dbReference type="Proteomes" id="UP001254165">
    <property type="component" value="Unassembled WGS sequence"/>
</dbReference>
<dbReference type="PRINTS" id="PR01490">
    <property type="entry name" value="RTXTOXIND"/>
</dbReference>
<evidence type="ECO:0000256" key="2">
    <source>
        <dbReference type="ARBA" id="ARBA00009477"/>
    </source>
</evidence>
<evidence type="ECO:0000313" key="10">
    <source>
        <dbReference type="Proteomes" id="UP001254165"/>
    </source>
</evidence>
<evidence type="ECO:0000256" key="5">
    <source>
        <dbReference type="SAM" id="Phobius"/>
    </source>
</evidence>
<keyword evidence="10" id="KW-1185">Reference proteome</keyword>
<name>A0ABU3NQ21_9CHLR</name>
<dbReference type="InterPro" id="IPR006143">
    <property type="entry name" value="RND_pump_MFP"/>
</dbReference>
<dbReference type="NCBIfam" id="TIGR01730">
    <property type="entry name" value="RND_mfp"/>
    <property type="match status" value="1"/>
</dbReference>
<dbReference type="EMBL" id="JAUHMF010000002">
    <property type="protein sequence ID" value="MDT8898921.1"/>
    <property type="molecule type" value="Genomic_DNA"/>
</dbReference>
<accession>A0ABU3NQ21</accession>
<organism evidence="9 10">
    <name type="scientific">Thermanaerothrix solaris</name>
    <dbReference type="NCBI Taxonomy" id="3058434"/>
    <lineage>
        <taxon>Bacteria</taxon>
        <taxon>Bacillati</taxon>
        <taxon>Chloroflexota</taxon>
        <taxon>Anaerolineae</taxon>
        <taxon>Anaerolineales</taxon>
        <taxon>Anaerolineaceae</taxon>
        <taxon>Thermanaerothrix</taxon>
    </lineage>
</organism>
<evidence type="ECO:0000313" key="9">
    <source>
        <dbReference type="EMBL" id="MDT8898921.1"/>
    </source>
</evidence>
<evidence type="ECO:0000256" key="3">
    <source>
        <dbReference type="ARBA" id="ARBA00023054"/>
    </source>
</evidence>
<protein>
    <submittedName>
        <fullName evidence="9">Efflux RND transporter periplasmic adaptor subunit</fullName>
    </submittedName>
</protein>
<dbReference type="RefSeq" id="WP_315625594.1">
    <property type="nucleotide sequence ID" value="NZ_JAUHMF010000002.1"/>
</dbReference>
<keyword evidence="3 4" id="KW-0175">Coiled coil</keyword>
<feature type="coiled-coil region" evidence="4">
    <location>
        <begin position="108"/>
        <end position="194"/>
    </location>
</feature>
<feature type="domain" description="Multidrug resistance protein MdtA-like C-terminal permuted SH3" evidence="7">
    <location>
        <begin position="409"/>
        <end position="468"/>
    </location>
</feature>
<dbReference type="Gene3D" id="2.40.30.170">
    <property type="match status" value="1"/>
</dbReference>
<dbReference type="SUPFAM" id="SSF111369">
    <property type="entry name" value="HlyD-like secretion proteins"/>
    <property type="match status" value="2"/>
</dbReference>
<dbReference type="Gene3D" id="2.40.50.100">
    <property type="match status" value="1"/>
</dbReference>
<dbReference type="InterPro" id="IPR058647">
    <property type="entry name" value="BSH_CzcB-like"/>
</dbReference>
<proteinExistence type="inferred from homology"/>
<feature type="domain" description="CzcB-like barrel-sandwich hybrid" evidence="8">
    <location>
        <begin position="75"/>
        <end position="320"/>
    </location>
</feature>
<evidence type="ECO:0000256" key="4">
    <source>
        <dbReference type="SAM" id="Coils"/>
    </source>
</evidence>
<dbReference type="PANTHER" id="PTHR32347:SF23">
    <property type="entry name" value="BLL5650 PROTEIN"/>
    <property type="match status" value="1"/>
</dbReference>
<feature type="domain" description="CusB-like beta-barrel" evidence="6">
    <location>
        <begin position="326"/>
        <end position="403"/>
    </location>
</feature>
<comment type="similarity">
    <text evidence="2">Belongs to the membrane fusion protein (MFP) (TC 8.A.1) family.</text>
</comment>
<dbReference type="InterPro" id="IPR050465">
    <property type="entry name" value="UPF0194_transport"/>
</dbReference>
<gene>
    <name evidence="9" type="ORF">QYE77_11665</name>
</gene>
<evidence type="ECO:0000259" key="6">
    <source>
        <dbReference type="Pfam" id="PF25954"/>
    </source>
</evidence>
<dbReference type="Pfam" id="PF25973">
    <property type="entry name" value="BSH_CzcB"/>
    <property type="match status" value="1"/>
</dbReference>
<comment type="subcellular location">
    <subcellularLocation>
        <location evidence="1">Cell envelope</location>
    </subcellularLocation>
</comment>
<dbReference type="Pfam" id="PF25967">
    <property type="entry name" value="RND-MFP_C"/>
    <property type="match status" value="1"/>
</dbReference>
<reference evidence="9 10" key="1">
    <citation type="submission" date="2023-07" db="EMBL/GenBank/DDBJ databases">
        <title>Novel species of Thermanaerothrix with wide hydrolytic capabilities.</title>
        <authorList>
            <person name="Zayulina K.S."/>
            <person name="Podosokorskaya O.A."/>
            <person name="Elcheninov A.G."/>
        </authorList>
    </citation>
    <scope>NUCLEOTIDE SEQUENCE [LARGE SCALE GENOMIC DNA]</scope>
    <source>
        <strain evidence="9 10">4228-RoL</strain>
    </source>
</reference>
<keyword evidence="5" id="KW-1133">Transmembrane helix</keyword>
<comment type="caution">
    <text evidence="9">The sequence shown here is derived from an EMBL/GenBank/DDBJ whole genome shotgun (WGS) entry which is preliminary data.</text>
</comment>
<feature type="transmembrane region" description="Helical" evidence="5">
    <location>
        <begin position="15"/>
        <end position="34"/>
    </location>
</feature>
<dbReference type="Gene3D" id="2.40.420.20">
    <property type="match status" value="1"/>
</dbReference>
<evidence type="ECO:0000259" key="8">
    <source>
        <dbReference type="Pfam" id="PF25973"/>
    </source>
</evidence>
<sequence length="473" mass="50792">MGTTVKSLFQVPRKIYLPLLALLLILIISLGFVIQSKAAQTSATPTPGFKTAVVRRGNIVLSATGSGTLVAGQEAQLSFPVAGKVAKINVQVGDKVTAGQVLAELADLTSLQAAVKDAELQVTLAENDLQSLYDNAAANLANAKLALAEAQKAYDDAKSKVKQKGYTRCDKDTIQAYYDQYVRLKEKLDEFSGQYDSDFYLTRILPLKNQVATAYANYTYCLGYTDYEIETSQANLAIAEANLKQAQAKVDTLEKNNGIDPVELAKAQSNLENTKLALEKARQNLDGAVMKAPFDGVITAINGQVGDSVNAGATFITLADLFHPIVEFAIDETDMDKAVIGAEAEITFDALPDRVFKGTVIRLNPTLETVNGYQVLKGAIRLEMDANNQETLLEGLNATVTIITARAENVLVVPIEALRDLGDGQYAVFVVGADGQPRLTVVEVGLKDSTYAEIKSGLNLGDVVTTGNVETQE</sequence>
<dbReference type="Gene3D" id="1.20.1600.10">
    <property type="entry name" value="Outer membrane efflux proteins (OEP)"/>
    <property type="match status" value="1"/>
</dbReference>
<dbReference type="InterPro" id="IPR058792">
    <property type="entry name" value="Beta-barrel_RND_2"/>
</dbReference>
<keyword evidence="5" id="KW-0472">Membrane</keyword>
<dbReference type="Pfam" id="PF25954">
    <property type="entry name" value="Beta-barrel_RND_2"/>
    <property type="match status" value="1"/>
</dbReference>
<feature type="coiled-coil region" evidence="4">
    <location>
        <begin position="229"/>
        <end position="291"/>
    </location>
</feature>
<dbReference type="InterPro" id="IPR058627">
    <property type="entry name" value="MdtA-like_C"/>
</dbReference>
<evidence type="ECO:0000259" key="7">
    <source>
        <dbReference type="Pfam" id="PF25967"/>
    </source>
</evidence>
<evidence type="ECO:0000256" key="1">
    <source>
        <dbReference type="ARBA" id="ARBA00004196"/>
    </source>
</evidence>
<keyword evidence="5" id="KW-0812">Transmembrane</keyword>
<dbReference type="PANTHER" id="PTHR32347">
    <property type="entry name" value="EFFLUX SYSTEM COMPONENT YKNX-RELATED"/>
    <property type="match status" value="1"/>
</dbReference>